<comment type="caution">
    <text evidence="2">The sequence shown here is derived from an EMBL/GenBank/DDBJ whole genome shotgun (WGS) entry which is preliminary data.</text>
</comment>
<sequence length="429" mass="46847">MATRTTVFPGPRESPIRGRAMPLPPIILGRYGGRPGMTIEGNAALVRRTEGSTRATLLELLFDVVFVAALALISTLLTEERTWSGIAKVLLMLTAIWWTWSLTATTTEFYDPRQRPIQVVLMIAMVGSVGMAVALPMITVGHLLLFVASYVGTHLSRCIILVVALHRRGHQTARERATRFLFWFTVSGVFWVTGALSNSPNWALWTIAITIDLVASAARYPTPRLGQVPLAQYQRITGHLGERYQQFVILALGDIVLLPTLQVSRGGLEFLRVVALLCAFATMLLLWQIYVFRAGELVAAAEAKAHRPVRLAPYTHLVLLAGVVATAASFEIVVGHPTGTTPVRWLMLIIGGPALFVLGRVLLALLVSWTVPWRRVAWQLAPLLVLPWAGGWPPLLVAAVATLALAGHIVVPGSDRETRPGLNARPTDD</sequence>
<dbReference type="Pfam" id="PF06772">
    <property type="entry name" value="LtrA"/>
    <property type="match status" value="1"/>
</dbReference>
<proteinExistence type="predicted"/>
<dbReference type="Proteomes" id="UP000248333">
    <property type="component" value="Unassembled WGS sequence"/>
</dbReference>
<protein>
    <submittedName>
        <fullName evidence="2">Low temperature requirement protein A</fullName>
    </submittedName>
</protein>
<feature type="transmembrane region" description="Helical" evidence="1">
    <location>
        <begin position="391"/>
        <end position="411"/>
    </location>
</feature>
<feature type="transmembrane region" description="Helical" evidence="1">
    <location>
        <begin position="89"/>
        <end position="107"/>
    </location>
</feature>
<dbReference type="OrthoDB" id="7698234at2"/>
<accession>A0A318NCS6</accession>
<keyword evidence="1" id="KW-0812">Transmembrane</keyword>
<evidence type="ECO:0000313" key="2">
    <source>
        <dbReference type="EMBL" id="PYC66111.1"/>
    </source>
</evidence>
<feature type="transmembrane region" description="Helical" evidence="1">
    <location>
        <begin position="345"/>
        <end position="371"/>
    </location>
</feature>
<feature type="transmembrane region" description="Helical" evidence="1">
    <location>
        <begin position="119"/>
        <end position="138"/>
    </location>
</feature>
<dbReference type="EMBL" id="PYBV01000036">
    <property type="protein sequence ID" value="PYC66111.1"/>
    <property type="molecule type" value="Genomic_DNA"/>
</dbReference>
<dbReference type="PANTHER" id="PTHR36840">
    <property type="entry name" value="BLL5714 PROTEIN"/>
    <property type="match status" value="1"/>
</dbReference>
<dbReference type="AlphaFoldDB" id="A0A318NCS6"/>
<feature type="transmembrane region" description="Helical" evidence="1">
    <location>
        <begin position="57"/>
        <end position="77"/>
    </location>
</feature>
<feature type="transmembrane region" description="Helical" evidence="1">
    <location>
        <begin position="270"/>
        <end position="291"/>
    </location>
</feature>
<organism evidence="2 3">
    <name type="scientific">Micromonospora arborensis</name>
    <dbReference type="NCBI Taxonomy" id="2116518"/>
    <lineage>
        <taxon>Bacteria</taxon>
        <taxon>Bacillati</taxon>
        <taxon>Actinomycetota</taxon>
        <taxon>Actinomycetes</taxon>
        <taxon>Micromonosporales</taxon>
        <taxon>Micromonosporaceae</taxon>
        <taxon>Micromonospora</taxon>
    </lineage>
</organism>
<feature type="transmembrane region" description="Helical" evidence="1">
    <location>
        <begin position="144"/>
        <end position="165"/>
    </location>
</feature>
<reference evidence="2 3" key="1">
    <citation type="submission" date="2018-03" db="EMBL/GenBank/DDBJ databases">
        <title>Bioinformatic expansion and discovery of thiopeptide antibiotics.</title>
        <authorList>
            <person name="Schwalen C.J."/>
            <person name="Hudson G.A."/>
            <person name="Mitchell D.A."/>
        </authorList>
    </citation>
    <scope>NUCLEOTIDE SEQUENCE [LARGE SCALE GENOMIC DNA]</scope>
    <source>
        <strain evidence="2 3">NRRL 8041</strain>
    </source>
</reference>
<keyword evidence="1" id="KW-0472">Membrane</keyword>
<evidence type="ECO:0000256" key="1">
    <source>
        <dbReference type="SAM" id="Phobius"/>
    </source>
</evidence>
<keyword evidence="3" id="KW-1185">Reference proteome</keyword>
<feature type="transmembrane region" description="Helical" evidence="1">
    <location>
        <begin position="177"/>
        <end position="196"/>
    </location>
</feature>
<gene>
    <name evidence="2" type="ORF">C7C45_25550</name>
</gene>
<feature type="transmembrane region" description="Helical" evidence="1">
    <location>
        <begin position="311"/>
        <end position="333"/>
    </location>
</feature>
<dbReference type="PANTHER" id="PTHR36840:SF1">
    <property type="entry name" value="BLL5714 PROTEIN"/>
    <property type="match status" value="1"/>
</dbReference>
<name>A0A318NCS6_9ACTN</name>
<dbReference type="InterPro" id="IPR010640">
    <property type="entry name" value="Low_temperature_requirement_A"/>
</dbReference>
<keyword evidence="1" id="KW-1133">Transmembrane helix</keyword>
<evidence type="ECO:0000313" key="3">
    <source>
        <dbReference type="Proteomes" id="UP000248333"/>
    </source>
</evidence>